<dbReference type="Pfam" id="PF00126">
    <property type="entry name" value="HTH_1"/>
    <property type="match status" value="1"/>
</dbReference>
<dbReference type="InterPro" id="IPR005119">
    <property type="entry name" value="LysR_subst-bd"/>
</dbReference>
<dbReference type="Pfam" id="PF03466">
    <property type="entry name" value="LysR_substrate"/>
    <property type="match status" value="1"/>
</dbReference>
<dbReference type="InterPro" id="IPR036390">
    <property type="entry name" value="WH_DNA-bd_sf"/>
</dbReference>
<dbReference type="GO" id="GO:0043565">
    <property type="term" value="F:sequence-specific DNA binding"/>
    <property type="evidence" value="ECO:0007669"/>
    <property type="project" value="TreeGrafter"/>
</dbReference>
<comment type="similarity">
    <text evidence="1">Belongs to the LysR transcriptional regulatory family.</text>
</comment>
<sequence length="300" mass="33312">MIRFRQIEAFRSLMISGTSVSAARRMHVTQPAISRLIADLEADLGFRLFNRAKGRLEPTNAGVRFYKAVEENFLGLERLMQVAGNIRHEAPEGLTVACLPVLSTTLLPEVLQRFFKQHPDVSVKIDSCTVPEILVSLQDLKVDMALSLAFPPFAGIEVEPIMEATVLCAMLATHPLAQKEIILPEDLDGENVIGWMPNSAQSYDRELSTLNSAAIRPNYTIQTHTSHTRYAMVANGFGVAIVEPFAAKIWRPHGVVTRPFKADINYKYVLAYPSGGIRSELAHDLREAALHVAKNYNFGL</sequence>
<dbReference type="OrthoDB" id="8849678at2"/>
<name>A0A127PDW8_9BURK</name>
<proteinExistence type="inferred from homology"/>
<reference evidence="5 6" key="1">
    <citation type="submission" date="2015-11" db="EMBL/GenBank/DDBJ databases">
        <title>Exploring the genomic traits of fungus-feeding bacterial genus Collimonas.</title>
        <authorList>
            <person name="Song C."/>
            <person name="Schmidt R."/>
            <person name="de Jager V."/>
            <person name="Krzyzanowska D."/>
            <person name="Jongedijk E."/>
            <person name="Cankar K."/>
            <person name="Beekwilder J."/>
            <person name="van Veen A."/>
            <person name="de Boer W."/>
            <person name="van Veen J.A."/>
            <person name="Garbeva P."/>
        </authorList>
    </citation>
    <scope>NUCLEOTIDE SEQUENCE [LARGE SCALE GENOMIC DNA]</scope>
    <source>
        <strain evidence="5 6">Ter6</strain>
    </source>
</reference>
<dbReference type="EMBL" id="CP013232">
    <property type="protein sequence ID" value="AMO95947.1"/>
    <property type="molecule type" value="Genomic_DNA"/>
</dbReference>
<dbReference type="InterPro" id="IPR000847">
    <property type="entry name" value="LysR_HTH_N"/>
</dbReference>
<organism evidence="5">
    <name type="scientific">Collimonas fungivorans</name>
    <dbReference type="NCBI Taxonomy" id="158899"/>
    <lineage>
        <taxon>Bacteria</taxon>
        <taxon>Pseudomonadati</taxon>
        <taxon>Pseudomonadota</taxon>
        <taxon>Betaproteobacteria</taxon>
        <taxon>Burkholderiales</taxon>
        <taxon>Oxalobacteraceae</taxon>
        <taxon>Collimonas</taxon>
    </lineage>
</organism>
<evidence type="ECO:0000256" key="4">
    <source>
        <dbReference type="ARBA" id="ARBA00023163"/>
    </source>
</evidence>
<evidence type="ECO:0000256" key="1">
    <source>
        <dbReference type="ARBA" id="ARBA00009437"/>
    </source>
</evidence>
<dbReference type="Proteomes" id="UP000072421">
    <property type="component" value="Chromosome"/>
</dbReference>
<dbReference type="GO" id="GO:0003700">
    <property type="term" value="F:DNA-binding transcription factor activity"/>
    <property type="evidence" value="ECO:0007669"/>
    <property type="project" value="InterPro"/>
</dbReference>
<dbReference type="PROSITE" id="PS50931">
    <property type="entry name" value="HTH_LYSR"/>
    <property type="match status" value="1"/>
</dbReference>
<keyword evidence="4" id="KW-0804">Transcription</keyword>
<gene>
    <name evidence="5" type="ORF">CFter6_3307</name>
</gene>
<dbReference type="PATRIC" id="fig|158899.10.peg.3287"/>
<dbReference type="Gene3D" id="1.10.10.10">
    <property type="entry name" value="Winged helix-like DNA-binding domain superfamily/Winged helix DNA-binding domain"/>
    <property type="match status" value="1"/>
</dbReference>
<keyword evidence="3" id="KW-0238">DNA-binding</keyword>
<dbReference type="SUPFAM" id="SSF53850">
    <property type="entry name" value="Periplasmic binding protein-like II"/>
    <property type="match status" value="1"/>
</dbReference>
<dbReference type="RefSeq" id="WP_061540649.1">
    <property type="nucleotide sequence ID" value="NZ_CP013232.1"/>
</dbReference>
<protein>
    <submittedName>
        <fullName evidence="5">Bacterial regulatory helix-turn-helix, lysR family protein</fullName>
    </submittedName>
</protein>
<dbReference type="GO" id="GO:0010628">
    <property type="term" value="P:positive regulation of gene expression"/>
    <property type="evidence" value="ECO:0007669"/>
    <property type="project" value="TreeGrafter"/>
</dbReference>
<dbReference type="PANTHER" id="PTHR30427">
    <property type="entry name" value="TRANSCRIPTIONAL ACTIVATOR PROTEIN LYSR"/>
    <property type="match status" value="1"/>
</dbReference>
<dbReference type="InterPro" id="IPR036388">
    <property type="entry name" value="WH-like_DNA-bd_sf"/>
</dbReference>
<keyword evidence="2" id="KW-0805">Transcription regulation</keyword>
<evidence type="ECO:0000313" key="6">
    <source>
        <dbReference type="Proteomes" id="UP000072421"/>
    </source>
</evidence>
<evidence type="ECO:0000256" key="2">
    <source>
        <dbReference type="ARBA" id="ARBA00023015"/>
    </source>
</evidence>
<accession>A0A127PDW8</accession>
<dbReference type="SUPFAM" id="SSF46785">
    <property type="entry name" value="Winged helix' DNA-binding domain"/>
    <property type="match status" value="1"/>
</dbReference>
<evidence type="ECO:0000256" key="3">
    <source>
        <dbReference type="ARBA" id="ARBA00023125"/>
    </source>
</evidence>
<dbReference type="PANTHER" id="PTHR30427:SF1">
    <property type="entry name" value="TRANSCRIPTIONAL ACTIVATOR PROTEIN LYSR"/>
    <property type="match status" value="1"/>
</dbReference>
<dbReference type="AlphaFoldDB" id="A0A127PDW8"/>
<dbReference type="PRINTS" id="PR00039">
    <property type="entry name" value="HTHLYSR"/>
</dbReference>
<evidence type="ECO:0000313" key="5">
    <source>
        <dbReference type="EMBL" id="AMO95947.1"/>
    </source>
</evidence>
<dbReference type="Gene3D" id="3.40.190.10">
    <property type="entry name" value="Periplasmic binding protein-like II"/>
    <property type="match status" value="2"/>
</dbReference>